<dbReference type="EMBL" id="JAIWYP010000002">
    <property type="protein sequence ID" value="KAH3860043.1"/>
    <property type="molecule type" value="Genomic_DNA"/>
</dbReference>
<keyword evidence="2" id="KW-1185">Reference proteome</keyword>
<comment type="caution">
    <text evidence="1">The sequence shown here is derived from an EMBL/GenBank/DDBJ whole genome shotgun (WGS) entry which is preliminary data.</text>
</comment>
<protein>
    <submittedName>
        <fullName evidence="1">Uncharacterized protein</fullName>
    </submittedName>
</protein>
<reference evidence="1" key="2">
    <citation type="submission" date="2020-11" db="EMBL/GenBank/DDBJ databases">
        <authorList>
            <person name="McCartney M.A."/>
            <person name="Auch B."/>
            <person name="Kono T."/>
            <person name="Mallez S."/>
            <person name="Becker A."/>
            <person name="Gohl D.M."/>
            <person name="Silverstein K.A.T."/>
            <person name="Koren S."/>
            <person name="Bechman K.B."/>
            <person name="Herman A."/>
            <person name="Abrahante J.E."/>
            <person name="Garbe J."/>
        </authorList>
    </citation>
    <scope>NUCLEOTIDE SEQUENCE</scope>
    <source>
        <strain evidence="1">Duluth1</strain>
        <tissue evidence="1">Whole animal</tissue>
    </source>
</reference>
<dbReference type="AlphaFoldDB" id="A0A9D4LLX5"/>
<evidence type="ECO:0000313" key="1">
    <source>
        <dbReference type="EMBL" id="KAH3860043.1"/>
    </source>
</evidence>
<proteinExistence type="predicted"/>
<sequence>MHSNQILHGEQDQRVRPEHDCNKCSTSVQQVFVHKSRYWRPSNETLCKTVLQGTLVEGRRQGRQRKSYLDNLKEWASLPIDEYSQQNTTDLIGGRFLYRRTSLCPNGRNGQGIDDDGYDAINVSFTKCLHFSFRNESSICITIS</sequence>
<accession>A0A9D4LLX5</accession>
<evidence type="ECO:0000313" key="2">
    <source>
        <dbReference type="Proteomes" id="UP000828390"/>
    </source>
</evidence>
<reference evidence="1" key="1">
    <citation type="journal article" date="2019" name="bioRxiv">
        <title>The Genome of the Zebra Mussel, Dreissena polymorpha: A Resource for Invasive Species Research.</title>
        <authorList>
            <person name="McCartney M.A."/>
            <person name="Auch B."/>
            <person name="Kono T."/>
            <person name="Mallez S."/>
            <person name="Zhang Y."/>
            <person name="Obille A."/>
            <person name="Becker A."/>
            <person name="Abrahante J.E."/>
            <person name="Garbe J."/>
            <person name="Badalamenti J.P."/>
            <person name="Herman A."/>
            <person name="Mangelson H."/>
            <person name="Liachko I."/>
            <person name="Sullivan S."/>
            <person name="Sone E.D."/>
            <person name="Koren S."/>
            <person name="Silverstein K.A.T."/>
            <person name="Beckman K.B."/>
            <person name="Gohl D.M."/>
        </authorList>
    </citation>
    <scope>NUCLEOTIDE SEQUENCE</scope>
    <source>
        <strain evidence="1">Duluth1</strain>
        <tissue evidence="1">Whole animal</tissue>
    </source>
</reference>
<organism evidence="1 2">
    <name type="scientific">Dreissena polymorpha</name>
    <name type="common">Zebra mussel</name>
    <name type="synonym">Mytilus polymorpha</name>
    <dbReference type="NCBI Taxonomy" id="45954"/>
    <lineage>
        <taxon>Eukaryota</taxon>
        <taxon>Metazoa</taxon>
        <taxon>Spiralia</taxon>
        <taxon>Lophotrochozoa</taxon>
        <taxon>Mollusca</taxon>
        <taxon>Bivalvia</taxon>
        <taxon>Autobranchia</taxon>
        <taxon>Heteroconchia</taxon>
        <taxon>Euheterodonta</taxon>
        <taxon>Imparidentia</taxon>
        <taxon>Neoheterodontei</taxon>
        <taxon>Myida</taxon>
        <taxon>Dreissenoidea</taxon>
        <taxon>Dreissenidae</taxon>
        <taxon>Dreissena</taxon>
    </lineage>
</organism>
<dbReference type="Proteomes" id="UP000828390">
    <property type="component" value="Unassembled WGS sequence"/>
</dbReference>
<name>A0A9D4LLX5_DREPO</name>
<gene>
    <name evidence="1" type="ORF">DPMN_022936</name>
</gene>